<dbReference type="InterPro" id="IPR000164">
    <property type="entry name" value="Histone_H3/CENP-A"/>
</dbReference>
<dbReference type="GO" id="GO:0003677">
    <property type="term" value="F:DNA binding"/>
    <property type="evidence" value="ECO:0007669"/>
    <property type="project" value="InterPro"/>
</dbReference>
<dbReference type="Gene3D" id="1.10.20.10">
    <property type="entry name" value="Histone, subunit A"/>
    <property type="match status" value="1"/>
</dbReference>
<evidence type="ECO:0000259" key="3">
    <source>
        <dbReference type="Pfam" id="PF00125"/>
    </source>
</evidence>
<sequence>MRPPAKNSGARRAGQSSKATLVDSNTADDSSAFESPVEEDGTDYGLEFTTSRLNLTDGSNRRTSTQRKNTSARRTRQNQESDSSDEENRNPEPENRRAPGQGQGPARLAHNTSNRNLRSANPPQPQQARATGAPRRKMTRPVSRAAQMNQEIKRLQALPTLLLPRMPFSRLVRELMSRLTGTSFSFRITTSALEALQTASEIYVTQRLQDAYLLTLHRQRVTLEVRDMALMAWLCNPSR</sequence>
<reference evidence="4" key="1">
    <citation type="submission" date="2018-05" db="EMBL/GenBank/DDBJ databases">
        <authorList>
            <person name="Lanie J.A."/>
            <person name="Ng W.-L."/>
            <person name="Kazmierczak K.M."/>
            <person name="Andrzejewski T.M."/>
            <person name="Davidsen T.M."/>
            <person name="Wayne K.J."/>
            <person name="Tettelin H."/>
            <person name="Glass J.I."/>
            <person name="Rusch D."/>
            <person name="Podicherti R."/>
            <person name="Tsui H.-C.T."/>
            <person name="Winkler M.E."/>
        </authorList>
    </citation>
    <scope>NUCLEOTIDE SEQUENCE</scope>
    <source>
        <strain evidence="4">Ch cu</strain>
    </source>
</reference>
<feature type="compositionally biased region" description="Polar residues" evidence="2">
    <location>
        <begin position="14"/>
        <end position="33"/>
    </location>
</feature>
<dbReference type="PANTHER" id="PTHR45810">
    <property type="entry name" value="HISTONE H3.2"/>
    <property type="match status" value="1"/>
</dbReference>
<comment type="similarity">
    <text evidence="1">Belongs to the histone H3 family.</text>
</comment>
<dbReference type="SMART" id="SM00428">
    <property type="entry name" value="H3"/>
    <property type="match status" value="1"/>
</dbReference>
<organism evidence="4">
    <name type="scientific">Drosophila subobscura</name>
    <name type="common">Fruit fly</name>
    <dbReference type="NCBI Taxonomy" id="7241"/>
    <lineage>
        <taxon>Eukaryota</taxon>
        <taxon>Metazoa</taxon>
        <taxon>Ecdysozoa</taxon>
        <taxon>Arthropoda</taxon>
        <taxon>Hexapoda</taxon>
        <taxon>Insecta</taxon>
        <taxon>Pterygota</taxon>
        <taxon>Neoptera</taxon>
        <taxon>Endopterygota</taxon>
        <taxon>Diptera</taxon>
        <taxon>Brachycera</taxon>
        <taxon>Muscomorpha</taxon>
        <taxon>Ephydroidea</taxon>
        <taxon>Drosophilidae</taxon>
        <taxon>Drosophila</taxon>
        <taxon>Sophophora</taxon>
    </lineage>
</organism>
<feature type="region of interest" description="Disordered" evidence="2">
    <location>
        <begin position="1"/>
        <end position="144"/>
    </location>
</feature>
<dbReference type="GO" id="GO:0000786">
    <property type="term" value="C:nucleosome"/>
    <property type="evidence" value="ECO:0007669"/>
    <property type="project" value="InterPro"/>
</dbReference>
<protein>
    <recommendedName>
        <fullName evidence="3">Core Histone H2A/H2B/H3 domain-containing protein</fullName>
    </recommendedName>
</protein>
<name>A0A3B0LV91_DROSU</name>
<dbReference type="GO" id="GO:0030527">
    <property type="term" value="F:structural constituent of chromatin"/>
    <property type="evidence" value="ECO:0007669"/>
    <property type="project" value="InterPro"/>
</dbReference>
<feature type="compositionally biased region" description="Polar residues" evidence="2">
    <location>
        <begin position="48"/>
        <end position="69"/>
    </location>
</feature>
<feature type="compositionally biased region" description="Polar residues" evidence="2">
    <location>
        <begin position="110"/>
        <end position="129"/>
    </location>
</feature>
<evidence type="ECO:0000256" key="2">
    <source>
        <dbReference type="SAM" id="MobiDB-lite"/>
    </source>
</evidence>
<dbReference type="SUPFAM" id="SSF47113">
    <property type="entry name" value="Histone-fold"/>
    <property type="match status" value="1"/>
</dbReference>
<dbReference type="PANTHER" id="PTHR45810:SF1">
    <property type="entry name" value="HISTONE H3-LIKE CENTROMERIC PROTEIN A"/>
    <property type="match status" value="1"/>
</dbReference>
<evidence type="ECO:0000256" key="1">
    <source>
        <dbReference type="ARBA" id="ARBA00010343"/>
    </source>
</evidence>
<dbReference type="EMBL" id="LS453289">
    <property type="protein sequence ID" value="SPS67995.1"/>
    <property type="molecule type" value="Genomic_DNA"/>
</dbReference>
<dbReference type="AlphaFoldDB" id="A0A3B0LV91"/>
<feature type="compositionally biased region" description="Basic and acidic residues" evidence="2">
    <location>
        <begin position="86"/>
        <end position="97"/>
    </location>
</feature>
<evidence type="ECO:0000313" key="4">
    <source>
        <dbReference type="EMBL" id="SPS67995.1"/>
    </source>
</evidence>
<proteinExistence type="inferred from homology"/>
<dbReference type="InterPro" id="IPR009072">
    <property type="entry name" value="Histone-fold"/>
</dbReference>
<dbReference type="Pfam" id="PF00125">
    <property type="entry name" value="Histone"/>
    <property type="match status" value="1"/>
</dbReference>
<dbReference type="GO" id="GO:0046982">
    <property type="term" value="F:protein heterodimerization activity"/>
    <property type="evidence" value="ECO:0007669"/>
    <property type="project" value="InterPro"/>
</dbReference>
<accession>A0A3B0LV91</accession>
<feature type="domain" description="Core Histone H2A/H2B/H3" evidence="3">
    <location>
        <begin position="147"/>
        <end position="231"/>
    </location>
</feature>
<dbReference type="InterPro" id="IPR007125">
    <property type="entry name" value="H2A/H2B/H3"/>
</dbReference>
<gene>
    <name evidence="4" type="primary">cid</name>
</gene>